<organism evidence="4 5">
    <name type="scientific">Streptococcus gallolyticus</name>
    <dbReference type="NCBI Taxonomy" id="315405"/>
    <lineage>
        <taxon>Bacteria</taxon>
        <taxon>Bacillati</taxon>
        <taxon>Bacillota</taxon>
        <taxon>Bacilli</taxon>
        <taxon>Lactobacillales</taxon>
        <taxon>Streptococcaceae</taxon>
        <taxon>Streptococcus</taxon>
    </lineage>
</organism>
<name>A0A1I7FCK4_9STRE</name>
<evidence type="ECO:0000313" key="5">
    <source>
        <dbReference type="Proteomes" id="UP000183629"/>
    </source>
</evidence>
<dbReference type="CDD" id="cd04735">
    <property type="entry name" value="OYE_like_4_FMN"/>
    <property type="match status" value="1"/>
</dbReference>
<dbReference type="InterPro" id="IPR013785">
    <property type="entry name" value="Aldolase_TIM"/>
</dbReference>
<dbReference type="Pfam" id="PF00724">
    <property type="entry name" value="Oxidored_FMN"/>
    <property type="match status" value="1"/>
</dbReference>
<accession>A0A1I7FCK4</accession>
<evidence type="ECO:0000256" key="1">
    <source>
        <dbReference type="ARBA" id="ARBA00022630"/>
    </source>
</evidence>
<sequence length="399" mass="43930">MPNQLTDSVTFRHGATVHNRIVLPPMLTFSGLEDGYVSEDTIKYYSARSQAGGLLIAEYHYVSETGGPCTPAGVPEQLGIYDDAHMDSIKEIAAALKKDGNKAILQIHHGGREAMGRAAKGKEVLAPSAIDYSFLSYPVREMTNTEIEDIIKDFGRAAKRAIDAGFDGVEIHGANHYGIQQFFSAFSNRRHDKWGGSLEKRMAFPLAVVDEVKRVVTEYAPKDFIVGYRISPEEIHGDNIGYTYKEAQALIKEVVKRELDYIHLSLWEGYASKPQGADRSFAEYFKEILDDKTKLIVVGGVFSEESARDAVENYTDLIAVGRGTLVDPQFGKKIDDGKGDTIAHEITPEQLKKAVWTPGLLQAFTTEGSYGLPPIPNAESIKQFNTGIPEGFTGFSNAN</sequence>
<protein>
    <submittedName>
        <fullName evidence="4">2,4-dienoyl-CoA reductase</fullName>
    </submittedName>
</protein>
<keyword evidence="5" id="KW-1185">Reference proteome</keyword>
<evidence type="ECO:0000256" key="2">
    <source>
        <dbReference type="ARBA" id="ARBA00023002"/>
    </source>
</evidence>
<dbReference type="InterPro" id="IPR051799">
    <property type="entry name" value="NADH_flavin_oxidoreductase"/>
</dbReference>
<dbReference type="Proteomes" id="UP000183629">
    <property type="component" value="Unassembled WGS sequence"/>
</dbReference>
<dbReference type="RefSeq" id="WP_074656703.1">
    <property type="nucleotide sequence ID" value="NZ_FOLZ01000001.1"/>
</dbReference>
<dbReference type="PANTHER" id="PTHR43656">
    <property type="entry name" value="BINDING OXIDOREDUCTASE, PUTATIVE (AFU_ORTHOLOGUE AFUA_2G08260)-RELATED"/>
    <property type="match status" value="1"/>
</dbReference>
<dbReference type="InterPro" id="IPR001155">
    <property type="entry name" value="OxRdtase_FMN_N"/>
</dbReference>
<dbReference type="GO" id="GO:0016491">
    <property type="term" value="F:oxidoreductase activity"/>
    <property type="evidence" value="ECO:0007669"/>
    <property type="project" value="UniProtKB-KW"/>
</dbReference>
<keyword evidence="1" id="KW-0285">Flavoprotein</keyword>
<dbReference type="SUPFAM" id="SSF51395">
    <property type="entry name" value="FMN-linked oxidoreductases"/>
    <property type="match status" value="1"/>
</dbReference>
<evidence type="ECO:0000259" key="3">
    <source>
        <dbReference type="Pfam" id="PF00724"/>
    </source>
</evidence>
<dbReference type="EMBL" id="FPBN01000001">
    <property type="protein sequence ID" value="SFU33816.1"/>
    <property type="molecule type" value="Genomic_DNA"/>
</dbReference>
<dbReference type="AlphaFoldDB" id="A0A1I7FCK4"/>
<dbReference type="Gene3D" id="3.20.20.70">
    <property type="entry name" value="Aldolase class I"/>
    <property type="match status" value="1"/>
</dbReference>
<reference evidence="5" key="1">
    <citation type="submission" date="2016-10" db="EMBL/GenBank/DDBJ databases">
        <authorList>
            <person name="Varghese N."/>
            <person name="Submissions S."/>
        </authorList>
    </citation>
    <scope>NUCLEOTIDE SEQUENCE [LARGE SCALE GENOMIC DNA]</scope>
    <source>
        <strain evidence="5">LMG 15572</strain>
    </source>
</reference>
<evidence type="ECO:0000313" key="4">
    <source>
        <dbReference type="EMBL" id="SFU33816.1"/>
    </source>
</evidence>
<keyword evidence="2" id="KW-0560">Oxidoreductase</keyword>
<dbReference type="PANTHER" id="PTHR43656:SF2">
    <property type="entry name" value="BINDING OXIDOREDUCTASE, PUTATIVE (AFU_ORTHOLOGUE AFUA_2G08260)-RELATED"/>
    <property type="match status" value="1"/>
</dbReference>
<proteinExistence type="predicted"/>
<feature type="domain" description="NADH:flavin oxidoreductase/NADH oxidase N-terminal" evidence="3">
    <location>
        <begin position="15"/>
        <end position="338"/>
    </location>
</feature>
<gene>
    <name evidence="4" type="ORF">SAMN05660328_101313</name>
</gene>
<dbReference type="GO" id="GO:0010181">
    <property type="term" value="F:FMN binding"/>
    <property type="evidence" value="ECO:0007669"/>
    <property type="project" value="InterPro"/>
</dbReference>